<keyword evidence="5" id="KW-0964">Secreted</keyword>
<feature type="domain" description="GH18" evidence="13">
    <location>
        <begin position="44"/>
        <end position="412"/>
    </location>
</feature>
<evidence type="ECO:0000256" key="7">
    <source>
        <dbReference type="ARBA" id="ARBA00023024"/>
    </source>
</evidence>
<dbReference type="PROSITE" id="PS01095">
    <property type="entry name" value="GH18_1"/>
    <property type="match status" value="1"/>
</dbReference>
<dbReference type="GO" id="GO:0008843">
    <property type="term" value="F:endochitinase activity"/>
    <property type="evidence" value="ECO:0007669"/>
    <property type="project" value="UniProtKB-EC"/>
</dbReference>
<evidence type="ECO:0000256" key="9">
    <source>
        <dbReference type="ARBA" id="ARBA00023295"/>
    </source>
</evidence>
<reference evidence="14 15" key="1">
    <citation type="submission" date="2018-07" db="EMBL/GenBank/DDBJ databases">
        <title>The genomes of Aspergillus section Nigri reveals drivers in fungal speciation.</title>
        <authorList>
            <consortium name="DOE Joint Genome Institute"/>
            <person name="Vesth T.C."/>
            <person name="Nybo J."/>
            <person name="Theobald S."/>
            <person name="Brandl J."/>
            <person name="Frisvad J.C."/>
            <person name="Nielsen K.F."/>
            <person name="Lyhne E.K."/>
            <person name="Kogle M.E."/>
            <person name="Kuo A."/>
            <person name="Riley R."/>
            <person name="Clum A."/>
            <person name="Nolan M."/>
            <person name="Lipzen A."/>
            <person name="Salamov A."/>
            <person name="Henrissat B."/>
            <person name="Wiebenga A."/>
            <person name="De vries R.P."/>
            <person name="Grigoriev I.V."/>
            <person name="Mortensen U.H."/>
            <person name="Andersen M.R."/>
            <person name="Baker S.E."/>
        </authorList>
    </citation>
    <scope>NUCLEOTIDE SEQUENCE [LARGE SCALE GENOMIC DNA]</scope>
    <source>
        <strain evidence="14 15">CBS 139.54b</strain>
    </source>
</reference>
<dbReference type="SUPFAM" id="SSF51445">
    <property type="entry name" value="(Trans)glycosidases"/>
    <property type="match status" value="1"/>
</dbReference>
<dbReference type="GO" id="GO:0005576">
    <property type="term" value="C:extracellular region"/>
    <property type="evidence" value="ECO:0007669"/>
    <property type="project" value="UniProtKB-SubCell"/>
</dbReference>
<keyword evidence="8" id="KW-0119">Carbohydrate metabolism</keyword>
<dbReference type="PANTHER" id="PTHR11177">
    <property type="entry name" value="CHITINASE"/>
    <property type="match status" value="1"/>
</dbReference>
<evidence type="ECO:0000256" key="10">
    <source>
        <dbReference type="ARBA" id="ARBA00023326"/>
    </source>
</evidence>
<keyword evidence="9 11" id="KW-0326">Glycosidase</keyword>
<dbReference type="GO" id="GO:0000272">
    <property type="term" value="P:polysaccharide catabolic process"/>
    <property type="evidence" value="ECO:0007669"/>
    <property type="project" value="UniProtKB-KW"/>
</dbReference>
<dbReference type="EMBL" id="KZ852037">
    <property type="protein sequence ID" value="RDH36810.1"/>
    <property type="molecule type" value="Genomic_DNA"/>
</dbReference>
<dbReference type="SUPFAM" id="SSF54556">
    <property type="entry name" value="Chitinase insertion domain"/>
    <property type="match status" value="1"/>
</dbReference>
<organism evidence="14 15">
    <name type="scientific">Aspergillus welwitschiae</name>
    <dbReference type="NCBI Taxonomy" id="1341132"/>
    <lineage>
        <taxon>Eukaryota</taxon>
        <taxon>Fungi</taxon>
        <taxon>Dikarya</taxon>
        <taxon>Ascomycota</taxon>
        <taxon>Pezizomycotina</taxon>
        <taxon>Eurotiomycetes</taxon>
        <taxon>Eurotiomycetidae</taxon>
        <taxon>Eurotiales</taxon>
        <taxon>Aspergillaceae</taxon>
        <taxon>Aspergillus</taxon>
        <taxon>Aspergillus subgen. Circumdati</taxon>
    </lineage>
</organism>
<dbReference type="InterPro" id="IPR017853">
    <property type="entry name" value="GH"/>
</dbReference>
<evidence type="ECO:0000256" key="8">
    <source>
        <dbReference type="ARBA" id="ARBA00023277"/>
    </source>
</evidence>
<evidence type="ECO:0000313" key="14">
    <source>
        <dbReference type="EMBL" id="RDH36810.1"/>
    </source>
</evidence>
<gene>
    <name evidence="14" type="ORF">BDQ94DRAFT_157651</name>
</gene>
<dbReference type="STRING" id="1341132.A0A3F3QCG0"/>
<feature type="signal peptide" evidence="12">
    <location>
        <begin position="1"/>
        <end position="21"/>
    </location>
</feature>
<comment type="catalytic activity">
    <reaction evidence="1">
        <text>Random endo-hydrolysis of N-acetyl-beta-D-glucosaminide (1-&gt;4)-beta-linkages in chitin and chitodextrins.</text>
        <dbReference type="EC" id="3.2.1.14"/>
    </reaction>
</comment>
<dbReference type="InterPro" id="IPR011583">
    <property type="entry name" value="Chitinase_II/V-like_cat"/>
</dbReference>
<keyword evidence="10" id="KW-0624">Polysaccharide degradation</keyword>
<dbReference type="Gene3D" id="3.10.50.10">
    <property type="match status" value="1"/>
</dbReference>
<evidence type="ECO:0000256" key="12">
    <source>
        <dbReference type="SAM" id="SignalP"/>
    </source>
</evidence>
<accession>A0A3F3QCG0</accession>
<dbReference type="RefSeq" id="XP_026629832.1">
    <property type="nucleotide sequence ID" value="XM_026768783.1"/>
</dbReference>
<evidence type="ECO:0000256" key="5">
    <source>
        <dbReference type="ARBA" id="ARBA00022525"/>
    </source>
</evidence>
<comment type="subcellular location">
    <subcellularLocation>
        <location evidence="2">Secreted</location>
    </subcellularLocation>
</comment>
<keyword evidence="15" id="KW-1185">Reference proteome</keyword>
<dbReference type="AlphaFoldDB" id="A0A3F3QCG0"/>
<dbReference type="InterPro" id="IPR029070">
    <property type="entry name" value="Chitinase_insertion_sf"/>
</dbReference>
<dbReference type="PANTHER" id="PTHR11177:SF317">
    <property type="entry name" value="CHITINASE 12-RELATED"/>
    <property type="match status" value="1"/>
</dbReference>
<dbReference type="GeneID" id="38137139"/>
<keyword evidence="12" id="KW-0732">Signal</keyword>
<dbReference type="InterPro" id="IPR001579">
    <property type="entry name" value="Glyco_hydro_18_chit_AS"/>
</dbReference>
<dbReference type="GO" id="GO:0006032">
    <property type="term" value="P:chitin catabolic process"/>
    <property type="evidence" value="ECO:0007669"/>
    <property type="project" value="UniProtKB-KW"/>
</dbReference>
<protein>
    <recommendedName>
        <fullName evidence="4">chitinase</fullName>
        <ecNumber evidence="4">3.2.1.14</ecNumber>
    </recommendedName>
</protein>
<dbReference type="GO" id="GO:0008061">
    <property type="term" value="F:chitin binding"/>
    <property type="evidence" value="ECO:0007669"/>
    <property type="project" value="InterPro"/>
</dbReference>
<evidence type="ECO:0000259" key="13">
    <source>
        <dbReference type="PROSITE" id="PS51910"/>
    </source>
</evidence>
<evidence type="ECO:0000256" key="2">
    <source>
        <dbReference type="ARBA" id="ARBA00004613"/>
    </source>
</evidence>
<dbReference type="Gene3D" id="3.20.20.80">
    <property type="entry name" value="Glycosidases"/>
    <property type="match status" value="1"/>
</dbReference>
<dbReference type="FunFam" id="3.20.20.80:FF:000075">
    <property type="entry name" value="Sporulation-specific chitinase"/>
    <property type="match status" value="1"/>
</dbReference>
<dbReference type="CDD" id="cd06548">
    <property type="entry name" value="GH18_chitinase"/>
    <property type="match status" value="1"/>
</dbReference>
<feature type="chain" id="PRO_5017788993" description="chitinase" evidence="12">
    <location>
        <begin position="22"/>
        <end position="435"/>
    </location>
</feature>
<dbReference type="Pfam" id="PF00704">
    <property type="entry name" value="Glyco_hydro_18"/>
    <property type="match status" value="1"/>
</dbReference>
<proteinExistence type="inferred from homology"/>
<dbReference type="EC" id="3.2.1.14" evidence="4"/>
<dbReference type="InterPro" id="IPR050314">
    <property type="entry name" value="Glycosyl_Hydrlase_18"/>
</dbReference>
<keyword evidence="6 11" id="KW-0378">Hydrolase</keyword>
<keyword evidence="7" id="KW-0146">Chitin degradation</keyword>
<evidence type="ECO:0000256" key="1">
    <source>
        <dbReference type="ARBA" id="ARBA00000822"/>
    </source>
</evidence>
<dbReference type="InterPro" id="IPR001223">
    <property type="entry name" value="Glyco_hydro18_cat"/>
</dbReference>
<evidence type="ECO:0000313" key="15">
    <source>
        <dbReference type="Proteomes" id="UP000253729"/>
    </source>
</evidence>
<sequence>MILHKIDVLAVVFLIIGWTAAHRHPTYHHHHRSRSADQESIDGYRSVAYYANWDIYARKYYPWQLPAENLTHVLYSFANVGPNGTVFASDTWADVEKRWPSADESEKRAENEDAHGCVQKLFELKKNHRNLKVSLSIGGYTYSQSGSFSIMAATDSGRETFAASAVKLMADWGFDGLDIDWEYPTNDADAENMVLLLKQVREELDRYSDLHSLERPFLLTVAAPAGPSKYDILKKTEMDAYIDFWNLMSYDYTGSWDSESGHMANLYASMDRPASTPFNTNQAVESYISANISSRKIVLGLPLYGRGFADTSGPGQAFNSTPAGDWEKGVYDYKSLPLSGDNVTVLENIGASYEYSSQDQVMVSYDNPDIIRRKAEYIIDKKLGGGMWWEVSGDKEGNDSLISTLVESLGGSGALERSDNILTYPGSSYRNIRTG</sequence>
<comment type="similarity">
    <text evidence="3">Belongs to the glycosyl hydrolase 18 family. Chitinase class V subfamily.</text>
</comment>
<name>A0A3F3QCG0_9EURO</name>
<evidence type="ECO:0000256" key="3">
    <source>
        <dbReference type="ARBA" id="ARBA00008682"/>
    </source>
</evidence>
<dbReference type="SMART" id="SM00636">
    <property type="entry name" value="Glyco_18"/>
    <property type="match status" value="1"/>
</dbReference>
<evidence type="ECO:0000256" key="11">
    <source>
        <dbReference type="RuleBase" id="RU000489"/>
    </source>
</evidence>
<dbReference type="Proteomes" id="UP000253729">
    <property type="component" value="Unassembled WGS sequence"/>
</dbReference>
<evidence type="ECO:0000256" key="4">
    <source>
        <dbReference type="ARBA" id="ARBA00012729"/>
    </source>
</evidence>
<evidence type="ECO:0000256" key="6">
    <source>
        <dbReference type="ARBA" id="ARBA00022801"/>
    </source>
</evidence>
<dbReference type="PROSITE" id="PS51910">
    <property type="entry name" value="GH18_2"/>
    <property type="match status" value="1"/>
</dbReference>